<gene>
    <name evidence="10" type="ORF">IWH25_18110</name>
</gene>
<feature type="compositionally biased region" description="Low complexity" evidence="7">
    <location>
        <begin position="153"/>
        <end position="174"/>
    </location>
</feature>
<dbReference type="Pfam" id="PF00194">
    <property type="entry name" value="Carb_anhydrase"/>
    <property type="match status" value="1"/>
</dbReference>
<dbReference type="Gene3D" id="3.10.200.10">
    <property type="entry name" value="Alpha carbonic anhydrase"/>
    <property type="match status" value="1"/>
</dbReference>
<evidence type="ECO:0000256" key="7">
    <source>
        <dbReference type="SAM" id="MobiDB-lite"/>
    </source>
</evidence>
<comment type="similarity">
    <text evidence="1">Belongs to the alpha-carbonic anhydrase family.</text>
</comment>
<dbReference type="PANTHER" id="PTHR18952">
    <property type="entry name" value="CARBONIC ANHYDRASE"/>
    <property type="match status" value="1"/>
</dbReference>
<keyword evidence="11" id="KW-1185">Reference proteome</keyword>
<feature type="chain" id="PRO_5037363008" description="carbonic anhydrase" evidence="8">
    <location>
        <begin position="39"/>
        <end position="415"/>
    </location>
</feature>
<name>A0A974SNN9_9RHOO</name>
<dbReference type="SUPFAM" id="SSF51069">
    <property type="entry name" value="Carbonic anhydrase"/>
    <property type="match status" value="1"/>
</dbReference>
<dbReference type="RefSeq" id="WP_203387157.1">
    <property type="nucleotide sequence ID" value="NZ_CP064781.1"/>
</dbReference>
<dbReference type="CDD" id="cd03124">
    <property type="entry name" value="alpha_CA_prokaryotic_like"/>
    <property type="match status" value="1"/>
</dbReference>
<dbReference type="EC" id="4.2.1.1" evidence="2"/>
<comment type="catalytic activity">
    <reaction evidence="6">
        <text>hydrogencarbonate + H(+) = CO2 + H2O</text>
        <dbReference type="Rhea" id="RHEA:10748"/>
        <dbReference type="ChEBI" id="CHEBI:15377"/>
        <dbReference type="ChEBI" id="CHEBI:15378"/>
        <dbReference type="ChEBI" id="CHEBI:16526"/>
        <dbReference type="ChEBI" id="CHEBI:17544"/>
        <dbReference type="EC" id="4.2.1.1"/>
    </reaction>
</comment>
<keyword evidence="4" id="KW-0862">Zinc</keyword>
<feature type="signal peptide" evidence="8">
    <location>
        <begin position="1"/>
        <end position="38"/>
    </location>
</feature>
<evidence type="ECO:0000313" key="10">
    <source>
        <dbReference type="EMBL" id="QRJ63626.1"/>
    </source>
</evidence>
<evidence type="ECO:0000256" key="1">
    <source>
        <dbReference type="ARBA" id="ARBA00010718"/>
    </source>
</evidence>
<keyword evidence="3" id="KW-0479">Metal-binding</keyword>
<dbReference type="InterPro" id="IPR001148">
    <property type="entry name" value="CA_dom"/>
</dbReference>
<dbReference type="GO" id="GO:0008270">
    <property type="term" value="F:zinc ion binding"/>
    <property type="evidence" value="ECO:0007669"/>
    <property type="project" value="InterPro"/>
</dbReference>
<dbReference type="PROSITE" id="PS51144">
    <property type="entry name" value="ALPHA_CA_2"/>
    <property type="match status" value="1"/>
</dbReference>
<dbReference type="InterPro" id="IPR036398">
    <property type="entry name" value="CA_dom_sf"/>
</dbReference>
<keyword evidence="8" id="KW-0732">Signal</keyword>
<protein>
    <recommendedName>
        <fullName evidence="2">carbonic anhydrase</fullName>
        <ecNumber evidence="2">4.2.1.1</ecNumber>
    </recommendedName>
</protein>
<dbReference type="InterPro" id="IPR041891">
    <property type="entry name" value="Alpha_CA_prokaryot-like"/>
</dbReference>
<evidence type="ECO:0000256" key="8">
    <source>
        <dbReference type="SAM" id="SignalP"/>
    </source>
</evidence>
<evidence type="ECO:0000313" key="11">
    <source>
        <dbReference type="Proteomes" id="UP000663444"/>
    </source>
</evidence>
<sequence>MQRSRRQPSAGPAPQRRALAVLGAAAGLLLASPLTAHAAKWLTVAGGKSAAAKVEVDTASIDRSDGKVRAWHRETYPTRRLQDAWAFTYAGLTQHSEFHCDKRSAAPLRRLYLAADGSELKSEGFDGKDAAPVVPDSPLEAVLNHVCRKPAAMPAPAPAAAKPVAEPASEPAKPGKARGKEEPPPPPPKPPAAWSYDGKLGPARWSKLSEDYAACGDGRRQSPIDIRAPIRADLAPIRFSWKPLPLTIVDTGHTIQVNADDGGHIVVDGEEYQLQHFRFRHPGEELANGKRAVMSVQFEHRSKSGKIAILAVPLVEGKENRLVRTLWNALPLAPGQPVSPAGAKIDPGQLLPQKREYSTYLGSLTTPPCTEGVLWLVLKHPVSLSREQIADFAKVYKNNVRPGQAANGRVVKESR</sequence>
<evidence type="ECO:0000256" key="3">
    <source>
        <dbReference type="ARBA" id="ARBA00022723"/>
    </source>
</evidence>
<reference evidence="10" key="1">
    <citation type="submission" date="2020-11" db="EMBL/GenBank/DDBJ databases">
        <title>Azospira restricta DSM 18626 genome sequence.</title>
        <authorList>
            <person name="Moe W.M."/>
        </authorList>
    </citation>
    <scope>NUCLEOTIDE SEQUENCE</scope>
    <source>
        <strain evidence="10">DSM 18626</strain>
    </source>
</reference>
<evidence type="ECO:0000256" key="5">
    <source>
        <dbReference type="ARBA" id="ARBA00023239"/>
    </source>
</evidence>
<dbReference type="KEGG" id="ares:IWH25_18110"/>
<dbReference type="Proteomes" id="UP000663444">
    <property type="component" value="Chromosome"/>
</dbReference>
<dbReference type="GO" id="GO:0004089">
    <property type="term" value="F:carbonate dehydratase activity"/>
    <property type="evidence" value="ECO:0007669"/>
    <property type="project" value="UniProtKB-EC"/>
</dbReference>
<organism evidence="10 11">
    <name type="scientific">Azospira restricta</name>
    <dbReference type="NCBI Taxonomy" id="404405"/>
    <lineage>
        <taxon>Bacteria</taxon>
        <taxon>Pseudomonadati</taxon>
        <taxon>Pseudomonadota</taxon>
        <taxon>Betaproteobacteria</taxon>
        <taxon>Rhodocyclales</taxon>
        <taxon>Rhodocyclaceae</taxon>
        <taxon>Azospira</taxon>
    </lineage>
</organism>
<dbReference type="PANTHER" id="PTHR18952:SF265">
    <property type="entry name" value="CARBONIC ANHYDRASE"/>
    <property type="match status" value="1"/>
</dbReference>
<feature type="domain" description="Alpha-carbonic anhydrase" evidence="9">
    <location>
        <begin position="192"/>
        <end position="415"/>
    </location>
</feature>
<keyword evidence="5" id="KW-0456">Lyase</keyword>
<dbReference type="Pfam" id="PF16747">
    <property type="entry name" value="Adhesin_E"/>
    <property type="match status" value="1"/>
</dbReference>
<evidence type="ECO:0000256" key="4">
    <source>
        <dbReference type="ARBA" id="ARBA00022833"/>
    </source>
</evidence>
<feature type="region of interest" description="Disordered" evidence="7">
    <location>
        <begin position="153"/>
        <end position="198"/>
    </location>
</feature>
<evidence type="ECO:0000259" key="9">
    <source>
        <dbReference type="PROSITE" id="PS51144"/>
    </source>
</evidence>
<accession>A0A974SNN9</accession>
<proteinExistence type="inferred from homology"/>
<dbReference type="InterPro" id="IPR023561">
    <property type="entry name" value="Carbonic_anhydrase_a-class"/>
</dbReference>
<dbReference type="AlphaFoldDB" id="A0A974SNN9"/>
<dbReference type="EMBL" id="CP064781">
    <property type="protein sequence ID" value="QRJ63626.1"/>
    <property type="molecule type" value="Genomic_DNA"/>
</dbReference>
<dbReference type="InterPro" id="IPR031939">
    <property type="entry name" value="Adhesin_E-like"/>
</dbReference>
<evidence type="ECO:0000256" key="6">
    <source>
        <dbReference type="ARBA" id="ARBA00048348"/>
    </source>
</evidence>
<evidence type="ECO:0000256" key="2">
    <source>
        <dbReference type="ARBA" id="ARBA00012925"/>
    </source>
</evidence>
<dbReference type="SMART" id="SM01057">
    <property type="entry name" value="Carb_anhydrase"/>
    <property type="match status" value="1"/>
</dbReference>